<dbReference type="AlphaFoldDB" id="A0A5C8PAN5"/>
<feature type="transmembrane region" description="Helical" evidence="1">
    <location>
        <begin position="6"/>
        <end position="30"/>
    </location>
</feature>
<keyword evidence="1" id="KW-0812">Transmembrane</keyword>
<name>A0A5C8PAN5_9HYPH</name>
<keyword evidence="1" id="KW-0472">Membrane</keyword>
<evidence type="ECO:0000313" key="2">
    <source>
        <dbReference type="EMBL" id="TXL70095.1"/>
    </source>
</evidence>
<keyword evidence="3" id="KW-1185">Reference proteome</keyword>
<dbReference type="Proteomes" id="UP000321638">
    <property type="component" value="Unassembled WGS sequence"/>
</dbReference>
<proteinExistence type="predicted"/>
<sequence>MDINDVIASLGVKLSTAIAGVAGGVARVVFMSQSNRMDWKRGLSLIVLGAISAGYLTPLVGLAITVPPDGALERALGFVVGLLSMTLIEMMLRLADWFREDPRRLFDAFRPGRPPTGGQP</sequence>
<evidence type="ECO:0000256" key="1">
    <source>
        <dbReference type="SAM" id="Phobius"/>
    </source>
</evidence>
<feature type="transmembrane region" description="Helical" evidence="1">
    <location>
        <begin position="76"/>
        <end position="95"/>
    </location>
</feature>
<keyword evidence="1" id="KW-1133">Transmembrane helix</keyword>
<protein>
    <submittedName>
        <fullName evidence="2">Uncharacterized protein</fullName>
    </submittedName>
</protein>
<organism evidence="2 3">
    <name type="scientific">Vineibacter terrae</name>
    <dbReference type="NCBI Taxonomy" id="2586908"/>
    <lineage>
        <taxon>Bacteria</taxon>
        <taxon>Pseudomonadati</taxon>
        <taxon>Pseudomonadota</taxon>
        <taxon>Alphaproteobacteria</taxon>
        <taxon>Hyphomicrobiales</taxon>
        <taxon>Vineibacter</taxon>
    </lineage>
</organism>
<dbReference type="RefSeq" id="WP_147851819.1">
    <property type="nucleotide sequence ID" value="NZ_VDUZ01000065.1"/>
</dbReference>
<feature type="transmembrane region" description="Helical" evidence="1">
    <location>
        <begin position="42"/>
        <end position="64"/>
    </location>
</feature>
<reference evidence="2 3" key="1">
    <citation type="submission" date="2019-06" db="EMBL/GenBank/DDBJ databases">
        <title>New taxonomy in bacterial strain CC-CFT640, isolated from vineyard.</title>
        <authorList>
            <person name="Lin S.-Y."/>
            <person name="Tsai C.-F."/>
            <person name="Young C.-C."/>
        </authorList>
    </citation>
    <scope>NUCLEOTIDE SEQUENCE [LARGE SCALE GENOMIC DNA]</scope>
    <source>
        <strain evidence="2 3">CC-CFT640</strain>
    </source>
</reference>
<comment type="caution">
    <text evidence="2">The sequence shown here is derived from an EMBL/GenBank/DDBJ whole genome shotgun (WGS) entry which is preliminary data.</text>
</comment>
<gene>
    <name evidence="2" type="ORF">FHP25_35835</name>
</gene>
<accession>A0A5C8PAN5</accession>
<evidence type="ECO:0000313" key="3">
    <source>
        <dbReference type="Proteomes" id="UP000321638"/>
    </source>
</evidence>
<dbReference type="EMBL" id="VDUZ01000065">
    <property type="protein sequence ID" value="TXL70095.1"/>
    <property type="molecule type" value="Genomic_DNA"/>
</dbReference>